<dbReference type="PANTHER" id="PTHR32282:SF33">
    <property type="entry name" value="PEPTIDOGLYCAN GLYCOSYLTRANSFERASE"/>
    <property type="match status" value="1"/>
</dbReference>
<dbReference type="Gene3D" id="1.10.3810.10">
    <property type="entry name" value="Biosynthetic peptidoglycan transglycosylase-like"/>
    <property type="match status" value="1"/>
</dbReference>
<keyword evidence="18" id="KW-1185">Reference proteome</keyword>
<dbReference type="InterPro" id="IPR001460">
    <property type="entry name" value="PCN-bd_Tpept"/>
</dbReference>
<dbReference type="FunFam" id="1.10.3810.10:FF:000001">
    <property type="entry name" value="Penicillin-binding protein 1A"/>
    <property type="match status" value="1"/>
</dbReference>
<evidence type="ECO:0000256" key="4">
    <source>
        <dbReference type="ARBA" id="ARBA00022670"/>
    </source>
</evidence>
<dbReference type="InterPro" id="IPR001264">
    <property type="entry name" value="Glyco_trans_51"/>
</dbReference>
<evidence type="ECO:0000256" key="12">
    <source>
        <dbReference type="ARBA" id="ARBA00034000"/>
    </source>
</evidence>
<keyword evidence="8" id="KW-0133">Cell shape</keyword>
<gene>
    <name evidence="17" type="ORF">EDC14_1003164</name>
</gene>
<dbReference type="RefSeq" id="WP_132012904.1">
    <property type="nucleotide sequence ID" value="NZ_SLUN01000003.1"/>
</dbReference>
<dbReference type="GO" id="GO:0008955">
    <property type="term" value="F:peptidoglycan glycosyltransferase activity"/>
    <property type="evidence" value="ECO:0007669"/>
    <property type="project" value="UniProtKB-EC"/>
</dbReference>
<comment type="similarity">
    <text evidence="1">In the C-terminal section; belongs to the transpeptidase family.</text>
</comment>
<keyword evidence="11" id="KW-0961">Cell wall biogenesis/degradation</keyword>
<dbReference type="NCBIfam" id="TIGR02074">
    <property type="entry name" value="PBP_1a_fam"/>
    <property type="match status" value="1"/>
</dbReference>
<keyword evidence="14" id="KW-0472">Membrane</keyword>
<evidence type="ECO:0000256" key="1">
    <source>
        <dbReference type="ARBA" id="ARBA00007090"/>
    </source>
</evidence>
<keyword evidence="3" id="KW-0121">Carboxypeptidase</keyword>
<keyword evidence="10" id="KW-0511">Multifunctional enzyme</keyword>
<evidence type="ECO:0000313" key="17">
    <source>
        <dbReference type="EMBL" id="TCL75232.1"/>
    </source>
</evidence>
<keyword evidence="5" id="KW-0328">Glycosyltransferase</keyword>
<organism evidence="17 18">
    <name type="scientific">Hydrogenispora ethanolica</name>
    <dbReference type="NCBI Taxonomy" id="1082276"/>
    <lineage>
        <taxon>Bacteria</taxon>
        <taxon>Bacillati</taxon>
        <taxon>Bacillota</taxon>
        <taxon>Hydrogenispora</taxon>
    </lineage>
</organism>
<dbReference type="EMBL" id="SLUN01000003">
    <property type="protein sequence ID" value="TCL75232.1"/>
    <property type="molecule type" value="Genomic_DNA"/>
</dbReference>
<comment type="catalytic activity">
    <reaction evidence="12">
        <text>Preferential cleavage: (Ac)2-L-Lys-D-Ala-|-D-Ala. Also transpeptidation of peptidyl-alanyl moieties that are N-acyl substituents of D-alanine.</text>
        <dbReference type="EC" id="3.4.16.4"/>
    </reaction>
</comment>
<dbReference type="OrthoDB" id="9766909at2"/>
<feature type="domain" description="Penicillin-binding protein transpeptidase" evidence="15">
    <location>
        <begin position="334"/>
        <end position="578"/>
    </location>
</feature>
<dbReference type="Pfam" id="PF00905">
    <property type="entry name" value="Transpeptidase"/>
    <property type="match status" value="1"/>
</dbReference>
<dbReference type="SUPFAM" id="SSF53955">
    <property type="entry name" value="Lysozyme-like"/>
    <property type="match status" value="1"/>
</dbReference>
<keyword evidence="14" id="KW-1133">Transmembrane helix</keyword>
<evidence type="ECO:0000256" key="8">
    <source>
        <dbReference type="ARBA" id="ARBA00022960"/>
    </source>
</evidence>
<dbReference type="InterPro" id="IPR023346">
    <property type="entry name" value="Lysozyme-like_dom_sf"/>
</dbReference>
<dbReference type="Gene3D" id="3.40.710.10">
    <property type="entry name" value="DD-peptidase/beta-lactamase superfamily"/>
    <property type="match status" value="1"/>
</dbReference>
<feature type="transmembrane region" description="Helical" evidence="14">
    <location>
        <begin position="21"/>
        <end position="44"/>
    </location>
</feature>
<dbReference type="InterPro" id="IPR036950">
    <property type="entry name" value="PBP_transglycosylase"/>
</dbReference>
<keyword evidence="4" id="KW-0645">Protease</keyword>
<dbReference type="AlphaFoldDB" id="A0A4R1S9N0"/>
<reference evidence="17 18" key="1">
    <citation type="submission" date="2019-03" db="EMBL/GenBank/DDBJ databases">
        <title>Genomic Encyclopedia of Type Strains, Phase IV (KMG-IV): sequencing the most valuable type-strain genomes for metagenomic binning, comparative biology and taxonomic classification.</title>
        <authorList>
            <person name="Goeker M."/>
        </authorList>
    </citation>
    <scope>NUCLEOTIDE SEQUENCE [LARGE SCALE GENOMIC DNA]</scope>
    <source>
        <strain evidence="17 18">LX-B</strain>
    </source>
</reference>
<evidence type="ECO:0000256" key="11">
    <source>
        <dbReference type="ARBA" id="ARBA00023316"/>
    </source>
</evidence>
<feature type="domain" description="Glycosyl transferase family 51" evidence="16">
    <location>
        <begin position="66"/>
        <end position="240"/>
    </location>
</feature>
<evidence type="ECO:0000256" key="3">
    <source>
        <dbReference type="ARBA" id="ARBA00022645"/>
    </source>
</evidence>
<dbReference type="GO" id="GO:0009252">
    <property type="term" value="P:peptidoglycan biosynthetic process"/>
    <property type="evidence" value="ECO:0007669"/>
    <property type="project" value="UniProtKB-KW"/>
</dbReference>
<accession>A0A4R1S9N0</accession>
<comment type="catalytic activity">
    <reaction evidence="13">
        <text>[GlcNAc-(1-&gt;4)-Mur2Ac(oyl-L-Ala-gamma-D-Glu-L-Lys-D-Ala-D-Ala)](n)-di-trans,octa-cis-undecaprenyl diphosphate + beta-D-GlcNAc-(1-&gt;4)-Mur2Ac(oyl-L-Ala-gamma-D-Glu-L-Lys-D-Ala-D-Ala)-di-trans,octa-cis-undecaprenyl diphosphate = [GlcNAc-(1-&gt;4)-Mur2Ac(oyl-L-Ala-gamma-D-Glu-L-Lys-D-Ala-D-Ala)](n+1)-di-trans,octa-cis-undecaprenyl diphosphate + di-trans,octa-cis-undecaprenyl diphosphate + H(+)</text>
        <dbReference type="Rhea" id="RHEA:23708"/>
        <dbReference type="Rhea" id="RHEA-COMP:9602"/>
        <dbReference type="Rhea" id="RHEA-COMP:9603"/>
        <dbReference type="ChEBI" id="CHEBI:15378"/>
        <dbReference type="ChEBI" id="CHEBI:58405"/>
        <dbReference type="ChEBI" id="CHEBI:60033"/>
        <dbReference type="ChEBI" id="CHEBI:78435"/>
        <dbReference type="EC" id="2.4.99.28"/>
    </reaction>
</comment>
<dbReference type="Pfam" id="PF00912">
    <property type="entry name" value="Transgly"/>
    <property type="match status" value="1"/>
</dbReference>
<proteinExistence type="inferred from homology"/>
<evidence type="ECO:0000256" key="7">
    <source>
        <dbReference type="ARBA" id="ARBA00022801"/>
    </source>
</evidence>
<evidence type="ECO:0000256" key="10">
    <source>
        <dbReference type="ARBA" id="ARBA00023268"/>
    </source>
</evidence>
<dbReference type="InterPro" id="IPR012338">
    <property type="entry name" value="Beta-lactam/transpept-like"/>
</dbReference>
<dbReference type="InterPro" id="IPR050396">
    <property type="entry name" value="Glycosyltr_51/Transpeptidase"/>
</dbReference>
<evidence type="ECO:0000256" key="13">
    <source>
        <dbReference type="ARBA" id="ARBA00049902"/>
    </source>
</evidence>
<dbReference type="SUPFAM" id="SSF56601">
    <property type="entry name" value="beta-lactamase/transpeptidase-like"/>
    <property type="match status" value="1"/>
</dbReference>
<keyword evidence="14" id="KW-0812">Transmembrane</keyword>
<sequence>MVRSRRRKLTRPGKRRRFSRLILGLVLGVGFLLVLFIFFNPFVWRLNLRAELEKNKSASTVYDRDGEVVADLYARARIWVPIRQVPAALQQAFVATEDARFYEHKGIDIRGILRALYQDVKERSKVQGGSTITQQLVKNLYFSQEKSFFRKVMEMSYAIRIEQQYSKAQILEMYMNSIYLGQGSWGINSAAQVYFGKQVPDLTVAEAALIAGLAKGPEYYSPFRHPQAALARRNVVLQLMRRHGYLPEKMAAELSKRPLGTLNNPGSTYVGAYFVDYALDQLRAKTGYTESDLRSGGFRIYTTMDRRIQKAAEGALQYLPAQGPDRWGVVQPQGAIVAMDPKNGEILALVGGRRYSAAEPNRAYQIHRQPGSAIKPFVFTAALDAGYTPDTPVVDQPLAIDVHGRLWEPQNYDNQYRGTISLRTALEESVNTVAVQLVQALGPANVFELTRRMGLVSLVGEGEKNDRSLAPLALGGLTKGVTLLELTGAYSSFANQGTRSEPFGMLRVYSRDGKLIYRGQLRQERVISARTAETLTAMMEGVIARGTGIRAKIGVKAAGKTGTSNWNTNGWFVGYTPEILAGVWIGNDQESKPLEVKGVALGSGKASEIWGRFLGQVLARSVAAPPGSPTP</sequence>
<protein>
    <submittedName>
        <fullName evidence="17">Penicillin-binding protein 1A</fullName>
    </submittedName>
</protein>
<evidence type="ECO:0000256" key="9">
    <source>
        <dbReference type="ARBA" id="ARBA00022984"/>
    </source>
</evidence>
<keyword evidence="7" id="KW-0378">Hydrolase</keyword>
<dbReference type="Proteomes" id="UP000295008">
    <property type="component" value="Unassembled WGS sequence"/>
</dbReference>
<comment type="caution">
    <text evidence="17">The sequence shown here is derived from an EMBL/GenBank/DDBJ whole genome shotgun (WGS) entry which is preliminary data.</text>
</comment>
<evidence type="ECO:0000256" key="6">
    <source>
        <dbReference type="ARBA" id="ARBA00022679"/>
    </source>
</evidence>
<evidence type="ECO:0000259" key="16">
    <source>
        <dbReference type="Pfam" id="PF00912"/>
    </source>
</evidence>
<dbReference type="GO" id="GO:0009002">
    <property type="term" value="F:serine-type D-Ala-D-Ala carboxypeptidase activity"/>
    <property type="evidence" value="ECO:0007669"/>
    <property type="project" value="UniProtKB-EC"/>
</dbReference>
<evidence type="ECO:0000259" key="15">
    <source>
        <dbReference type="Pfam" id="PF00905"/>
    </source>
</evidence>
<evidence type="ECO:0000256" key="14">
    <source>
        <dbReference type="SAM" id="Phobius"/>
    </source>
</evidence>
<comment type="similarity">
    <text evidence="2">In the N-terminal section; belongs to the glycosyltransferase 51 family.</text>
</comment>
<dbReference type="GO" id="GO:0071555">
    <property type="term" value="P:cell wall organization"/>
    <property type="evidence" value="ECO:0007669"/>
    <property type="project" value="UniProtKB-KW"/>
</dbReference>
<evidence type="ECO:0000256" key="2">
    <source>
        <dbReference type="ARBA" id="ARBA00007739"/>
    </source>
</evidence>
<keyword evidence="9" id="KW-0573">Peptidoglycan synthesis</keyword>
<keyword evidence="6" id="KW-0808">Transferase</keyword>
<dbReference type="PANTHER" id="PTHR32282">
    <property type="entry name" value="BINDING PROTEIN TRANSPEPTIDASE, PUTATIVE-RELATED"/>
    <property type="match status" value="1"/>
</dbReference>
<dbReference type="GO" id="GO:0006508">
    <property type="term" value="P:proteolysis"/>
    <property type="evidence" value="ECO:0007669"/>
    <property type="project" value="UniProtKB-KW"/>
</dbReference>
<dbReference type="GO" id="GO:0008658">
    <property type="term" value="F:penicillin binding"/>
    <property type="evidence" value="ECO:0007669"/>
    <property type="project" value="InterPro"/>
</dbReference>
<evidence type="ECO:0000256" key="5">
    <source>
        <dbReference type="ARBA" id="ARBA00022676"/>
    </source>
</evidence>
<evidence type="ECO:0000313" key="18">
    <source>
        <dbReference type="Proteomes" id="UP000295008"/>
    </source>
</evidence>
<name>A0A4R1S9N0_HYDET</name>
<dbReference type="GO" id="GO:0008360">
    <property type="term" value="P:regulation of cell shape"/>
    <property type="evidence" value="ECO:0007669"/>
    <property type="project" value="UniProtKB-KW"/>
</dbReference>